<dbReference type="InterPro" id="IPR006860">
    <property type="entry name" value="FecR"/>
</dbReference>
<dbReference type="Pfam" id="PF04773">
    <property type="entry name" value="FecR"/>
    <property type="match status" value="1"/>
</dbReference>
<dbReference type="Pfam" id="PF16344">
    <property type="entry name" value="FecR_C"/>
    <property type="match status" value="1"/>
</dbReference>
<evidence type="ECO:0000259" key="2">
    <source>
        <dbReference type="Pfam" id="PF04773"/>
    </source>
</evidence>
<evidence type="ECO:0000259" key="3">
    <source>
        <dbReference type="Pfam" id="PF16344"/>
    </source>
</evidence>
<keyword evidence="1" id="KW-1133">Transmembrane helix</keyword>
<dbReference type="PIRSF" id="PIRSF018266">
    <property type="entry name" value="FecR"/>
    <property type="match status" value="1"/>
</dbReference>
<feature type="domain" description="Protein FecR C-terminal" evidence="3">
    <location>
        <begin position="256"/>
        <end position="325"/>
    </location>
</feature>
<dbReference type="PANTHER" id="PTHR30273:SF2">
    <property type="entry name" value="PROTEIN FECR"/>
    <property type="match status" value="1"/>
</dbReference>
<evidence type="ECO:0000313" key="4">
    <source>
        <dbReference type="EMBL" id="QGY43322.1"/>
    </source>
</evidence>
<reference evidence="4 5" key="1">
    <citation type="submission" date="2019-11" db="EMBL/GenBank/DDBJ databases">
        <authorList>
            <person name="Zheng R.K."/>
            <person name="Sun C.M."/>
        </authorList>
    </citation>
    <scope>NUCLEOTIDE SEQUENCE [LARGE SCALE GENOMIC DNA]</scope>
    <source>
        <strain evidence="4 5">WC007</strain>
    </source>
</reference>
<evidence type="ECO:0000313" key="5">
    <source>
        <dbReference type="Proteomes" id="UP000428260"/>
    </source>
</evidence>
<gene>
    <name evidence="4" type="ORF">GM418_06510</name>
</gene>
<feature type="domain" description="FecR protein" evidence="2">
    <location>
        <begin position="119"/>
        <end position="213"/>
    </location>
</feature>
<dbReference type="Proteomes" id="UP000428260">
    <property type="component" value="Chromosome"/>
</dbReference>
<dbReference type="PANTHER" id="PTHR30273">
    <property type="entry name" value="PERIPLASMIC SIGNAL SENSOR AND SIGMA FACTOR ACTIVATOR FECR-RELATED"/>
    <property type="match status" value="1"/>
</dbReference>
<proteinExistence type="predicted"/>
<organism evidence="4 5">
    <name type="scientific">Maribellus comscasis</name>
    <dbReference type="NCBI Taxonomy" id="2681766"/>
    <lineage>
        <taxon>Bacteria</taxon>
        <taxon>Pseudomonadati</taxon>
        <taxon>Bacteroidota</taxon>
        <taxon>Bacteroidia</taxon>
        <taxon>Marinilabiliales</taxon>
        <taxon>Prolixibacteraceae</taxon>
        <taxon>Maribellus</taxon>
    </lineage>
</organism>
<dbReference type="KEGG" id="mcos:GM418_06510"/>
<dbReference type="EMBL" id="CP046401">
    <property type="protein sequence ID" value="QGY43322.1"/>
    <property type="molecule type" value="Genomic_DNA"/>
</dbReference>
<sequence length="329" mass="37689">MDEEKNIGKNIVEHLQDNSDAEITDPVLQKWAETSAENKQDLSEYTRIWDGVSALAQRNKFNSSKAWEKVDSSIKKRSIISERYKISMLSAAAAFFLILFGFSFYFYWVAGVAEEPLQLVTELGSRSEATLPDGTIVKLNAGSELAYRYDRHKKIRSVQFTGEGYFEVEKNRKPFVVQLQNGLTLKVLGTKFNLSAYPDDANIKTTLTEGKVELLDSKGEKLILAPGEIASFSKKTGELSYLEEAPSHNLSWMEKKLYMDNMSMAEVCRILERWYDVEIKFTEKEMAERIHYTGTLWEKTIYDVFEALDGISEIEYKIEGRNIVVSEKR</sequence>
<feature type="transmembrane region" description="Helical" evidence="1">
    <location>
        <begin position="86"/>
        <end position="108"/>
    </location>
</feature>
<dbReference type="RefSeq" id="WP_158864335.1">
    <property type="nucleotide sequence ID" value="NZ_CP046401.1"/>
</dbReference>
<dbReference type="InterPro" id="IPR032508">
    <property type="entry name" value="FecR_C"/>
</dbReference>
<dbReference type="Gene3D" id="2.60.120.1440">
    <property type="match status" value="1"/>
</dbReference>
<dbReference type="InterPro" id="IPR012373">
    <property type="entry name" value="Ferrdict_sens_TM"/>
</dbReference>
<keyword evidence="1" id="KW-0812">Transmembrane</keyword>
<name>A0A6I6JT57_9BACT</name>
<dbReference type="GO" id="GO:0016989">
    <property type="term" value="F:sigma factor antagonist activity"/>
    <property type="evidence" value="ECO:0007669"/>
    <property type="project" value="TreeGrafter"/>
</dbReference>
<protein>
    <submittedName>
        <fullName evidence="4">DUF4974 domain-containing protein</fullName>
    </submittedName>
</protein>
<keyword evidence="5" id="KW-1185">Reference proteome</keyword>
<dbReference type="AlphaFoldDB" id="A0A6I6JT57"/>
<evidence type="ECO:0000256" key="1">
    <source>
        <dbReference type="SAM" id="Phobius"/>
    </source>
</evidence>
<dbReference type="Gene3D" id="3.55.50.30">
    <property type="match status" value="1"/>
</dbReference>
<keyword evidence="1" id="KW-0472">Membrane</keyword>
<accession>A0A6I6JT57</accession>